<proteinExistence type="predicted"/>
<name>A0A0B7AAA7_9EUPU</name>
<protein>
    <submittedName>
        <fullName evidence="1">Uncharacterized protein</fullName>
    </submittedName>
</protein>
<organism evidence="1">
    <name type="scientific">Arion vulgaris</name>
    <dbReference type="NCBI Taxonomy" id="1028688"/>
    <lineage>
        <taxon>Eukaryota</taxon>
        <taxon>Metazoa</taxon>
        <taxon>Spiralia</taxon>
        <taxon>Lophotrochozoa</taxon>
        <taxon>Mollusca</taxon>
        <taxon>Gastropoda</taxon>
        <taxon>Heterobranchia</taxon>
        <taxon>Euthyneura</taxon>
        <taxon>Panpulmonata</taxon>
        <taxon>Eupulmonata</taxon>
        <taxon>Stylommatophora</taxon>
        <taxon>Helicina</taxon>
        <taxon>Arionoidea</taxon>
        <taxon>Arionidae</taxon>
        <taxon>Arion</taxon>
    </lineage>
</organism>
<sequence>MSTWQLMLNLHVNLKSFESFSSKSPRDRRTSPFNSPTVNAVAQACLLFHCRKYLHAQDSRFI</sequence>
<evidence type="ECO:0000313" key="1">
    <source>
        <dbReference type="EMBL" id="CEK76895.1"/>
    </source>
</evidence>
<dbReference type="EMBL" id="HACG01030030">
    <property type="protein sequence ID" value="CEK76895.1"/>
    <property type="molecule type" value="Transcribed_RNA"/>
</dbReference>
<reference evidence="1" key="1">
    <citation type="submission" date="2014-12" db="EMBL/GenBank/DDBJ databases">
        <title>Insight into the proteome of Arion vulgaris.</title>
        <authorList>
            <person name="Aradska J."/>
            <person name="Bulat T."/>
            <person name="Smidak R."/>
            <person name="Sarate P."/>
            <person name="Gangsoo J."/>
            <person name="Sialana F."/>
            <person name="Bilban M."/>
            <person name="Lubec G."/>
        </authorList>
    </citation>
    <scope>NUCLEOTIDE SEQUENCE</scope>
    <source>
        <tissue evidence="1">Skin</tissue>
    </source>
</reference>
<accession>A0A0B7AAA7</accession>
<gene>
    <name evidence="1" type="primary">ORF102062</name>
</gene>
<dbReference type="AlphaFoldDB" id="A0A0B7AAA7"/>